<dbReference type="Gene3D" id="3.40.1440.10">
    <property type="entry name" value="GIY-YIG endonuclease"/>
    <property type="match status" value="1"/>
</dbReference>
<comment type="cofactor">
    <cofactor evidence="1">
        <name>Mg(2+)</name>
        <dbReference type="ChEBI" id="CHEBI:18420"/>
    </cofactor>
</comment>
<dbReference type="Proteomes" id="UP000827406">
    <property type="component" value="Segment"/>
</dbReference>
<gene>
    <name evidence="6" type="primary">gp_16157</name>
</gene>
<dbReference type="SUPFAM" id="SSF82771">
    <property type="entry name" value="GIY-YIG endonuclease"/>
    <property type="match status" value="1"/>
</dbReference>
<organism evidence="6 7">
    <name type="scientific">uncultured phage cr151_1</name>
    <dbReference type="NCBI Taxonomy" id="2986406"/>
    <lineage>
        <taxon>Viruses</taxon>
        <taxon>Duplodnaviria</taxon>
        <taxon>Heunggongvirae</taxon>
        <taxon>Uroviricota</taxon>
        <taxon>Caudoviricetes</taxon>
        <taxon>Crassvirales</taxon>
        <taxon>Steigviridae</taxon>
        <taxon>Asinivirinae</taxon>
        <taxon>Kolpuevirus</taxon>
        <taxon>Kolpuevirus coli</taxon>
    </lineage>
</organism>
<dbReference type="NCBIfam" id="TIGR01453">
    <property type="entry name" value="grpIintron_endo"/>
    <property type="match status" value="1"/>
</dbReference>
<dbReference type="InterPro" id="IPR036388">
    <property type="entry name" value="WH-like_DNA-bd_sf"/>
</dbReference>
<evidence type="ECO:0000313" key="6">
    <source>
        <dbReference type="EMBL" id="QWM89473.1"/>
    </source>
</evidence>
<dbReference type="SMART" id="SM00465">
    <property type="entry name" value="GIYc"/>
    <property type="match status" value="1"/>
</dbReference>
<dbReference type="EMBL" id="MZ130478">
    <property type="protein sequence ID" value="QWM89473.1"/>
    <property type="molecule type" value="Genomic_DNA"/>
</dbReference>
<dbReference type="InterPro" id="IPR006350">
    <property type="entry name" value="Intron_endoG1"/>
</dbReference>
<dbReference type="GO" id="GO:0004519">
    <property type="term" value="F:endonuclease activity"/>
    <property type="evidence" value="ECO:0007669"/>
    <property type="project" value="InterPro"/>
</dbReference>
<comment type="similarity">
    <text evidence="2">To endonucleases of group I introns of fungi and phage.</text>
</comment>
<feature type="domain" description="GIY-YIG" evidence="4">
    <location>
        <begin position="3"/>
        <end position="92"/>
    </location>
</feature>
<accession>A0AAE7V3N1</accession>
<dbReference type="InterPro" id="IPR000305">
    <property type="entry name" value="GIY-YIG_endonuc"/>
</dbReference>
<feature type="domain" description="Nuclease associated modular" evidence="5">
    <location>
        <begin position="137"/>
        <end position="153"/>
    </location>
</feature>
<evidence type="ECO:0008006" key="8">
    <source>
        <dbReference type="Google" id="ProtNLM"/>
    </source>
</evidence>
<name>A0AAE7V3N1_9CAUD</name>
<evidence type="ECO:0000313" key="7">
    <source>
        <dbReference type="Proteomes" id="UP000827406"/>
    </source>
</evidence>
<dbReference type="GeneID" id="75691802"/>
<evidence type="ECO:0000259" key="5">
    <source>
        <dbReference type="SMART" id="SM00496"/>
    </source>
</evidence>
<dbReference type="Pfam" id="PF07460">
    <property type="entry name" value="NUMOD3"/>
    <property type="match status" value="2"/>
</dbReference>
<evidence type="ECO:0000256" key="1">
    <source>
        <dbReference type="ARBA" id="ARBA00001946"/>
    </source>
</evidence>
<dbReference type="SMART" id="SM00496">
    <property type="entry name" value="IENR2"/>
    <property type="match status" value="4"/>
</dbReference>
<dbReference type="RefSeq" id="YP_010359045.1">
    <property type="nucleotide sequence ID" value="NC_062768.1"/>
</dbReference>
<dbReference type="InterPro" id="IPR003611">
    <property type="entry name" value="NUMOD3"/>
</dbReference>
<keyword evidence="7" id="KW-1185">Reference proteome</keyword>
<feature type="domain" description="Nuclease associated modular" evidence="5">
    <location>
        <begin position="96"/>
        <end position="112"/>
    </location>
</feature>
<evidence type="ECO:0000259" key="4">
    <source>
        <dbReference type="SMART" id="SM00465"/>
    </source>
</evidence>
<protein>
    <recommendedName>
        <fullName evidence="8">GIY-YIG domain-containing protein</fullName>
    </recommendedName>
</protein>
<dbReference type="KEGG" id="vg:75691802"/>
<dbReference type="SUPFAM" id="SSF64496">
    <property type="entry name" value="DNA-binding domain of intron-encoded endonucleases"/>
    <property type="match status" value="1"/>
</dbReference>
<dbReference type="Gene3D" id="1.10.10.10">
    <property type="entry name" value="Winged helix-like DNA-binding domain superfamily/Winged helix DNA-binding domain"/>
    <property type="match status" value="1"/>
</dbReference>
<feature type="domain" description="Nuclease associated modular" evidence="5">
    <location>
        <begin position="161"/>
        <end position="177"/>
    </location>
</feature>
<reference evidence="6 7" key="1">
    <citation type="submission" date="2021-04" db="EMBL/GenBank/DDBJ databases">
        <authorList>
            <person name="Shkoporov A.N."/>
            <person name="Stockdale S.R."/>
            <person name="Guerin E."/>
            <person name="Ross R.P."/>
            <person name="Hill C."/>
        </authorList>
    </citation>
    <scope>NUCLEOTIDE SEQUENCE [LARGE SCALE GENOMIC DNA]</scope>
    <source>
        <strain evidence="7">cr151_1</strain>
    </source>
</reference>
<keyword evidence="3" id="KW-0460">Magnesium</keyword>
<dbReference type="GO" id="GO:0003677">
    <property type="term" value="F:DNA binding"/>
    <property type="evidence" value="ECO:0007669"/>
    <property type="project" value="InterPro"/>
</dbReference>
<feature type="domain" description="Nuclease associated modular" evidence="5">
    <location>
        <begin position="120"/>
        <end position="136"/>
    </location>
</feature>
<evidence type="ECO:0000256" key="3">
    <source>
        <dbReference type="ARBA" id="ARBA00022842"/>
    </source>
</evidence>
<proteinExistence type="predicted"/>
<evidence type="ECO:0000256" key="2">
    <source>
        <dbReference type="ARBA" id="ARBA00010045"/>
    </source>
</evidence>
<sequence length="257" mass="29477">MTKIWTVYRHISPSGKVYIGITSKPIEKRWNKGKGYINCKSFYNAIVKYGWDNIKHEVLFTNLLEVKAKSLEVDLIRHYKNLGISYNITDGGDGMTGYKHSEITLMKLRKSLKGRVSPNKGIPMRESTKEKLSKLNKGKSLSIETRMKISQSNSGINHPFYDKSLSKEHRYKISLAHIGTKLGDNLGFERRSKSRDNYCKAVEQLDDNLNIIKTFRSAIDAAKFYSKSKSAASKITECCRGTRNKTLNSKWRYKYGK</sequence>
<dbReference type="InterPro" id="IPR035901">
    <property type="entry name" value="GIY-YIG_endonuc_sf"/>
</dbReference>